<dbReference type="SUPFAM" id="SSF54909">
    <property type="entry name" value="Dimeric alpha+beta barrel"/>
    <property type="match status" value="1"/>
</dbReference>
<sequence length="124" mass="13742">MSYIDGIIAPVLAGRKEEFRATAKESARLFLEYGALQVSDGFGDTEVPEGKQTDLWRAVAADKAAGEGIAFGWVVWPSKAVRDEAWGKMMSDARMQPNPDSPFDMKRMIFGGFESLYDDKDLGR</sequence>
<dbReference type="PIRSF" id="PIRSF007028">
    <property type="entry name" value="UCP007028"/>
    <property type="match status" value="1"/>
</dbReference>
<proteinExistence type="predicted"/>
<name>A0ABX0TPQ4_9SPHN</name>
<gene>
    <name evidence="1" type="ORF">FHS31_001112</name>
</gene>
<protein>
    <submittedName>
        <fullName evidence="1">Uncharacterized protein YbaA (DUF1428 family)</fullName>
    </submittedName>
</protein>
<dbReference type="InterPro" id="IPR011008">
    <property type="entry name" value="Dimeric_a/b-barrel"/>
</dbReference>
<dbReference type="EMBL" id="JAAOZC010000002">
    <property type="protein sequence ID" value="NIJ07516.1"/>
    <property type="molecule type" value="Genomic_DNA"/>
</dbReference>
<dbReference type="InterPro" id="IPR009874">
    <property type="entry name" value="DUF1428"/>
</dbReference>
<comment type="caution">
    <text evidence="1">The sequence shown here is derived from an EMBL/GenBank/DDBJ whole genome shotgun (WGS) entry which is preliminary data.</text>
</comment>
<organism evidence="1 2">
    <name type="scientific">Sphingomonas vulcanisoli</name>
    <dbReference type="NCBI Taxonomy" id="1658060"/>
    <lineage>
        <taxon>Bacteria</taxon>
        <taxon>Pseudomonadati</taxon>
        <taxon>Pseudomonadota</taxon>
        <taxon>Alphaproteobacteria</taxon>
        <taxon>Sphingomonadales</taxon>
        <taxon>Sphingomonadaceae</taxon>
        <taxon>Sphingomonas</taxon>
    </lineage>
</organism>
<reference evidence="1 2" key="1">
    <citation type="submission" date="2020-03" db="EMBL/GenBank/DDBJ databases">
        <title>Genomic Encyclopedia of Type Strains, Phase III (KMG-III): the genomes of soil and plant-associated and newly described type strains.</title>
        <authorList>
            <person name="Whitman W."/>
        </authorList>
    </citation>
    <scope>NUCLEOTIDE SEQUENCE [LARGE SCALE GENOMIC DNA]</scope>
    <source>
        <strain evidence="1 2">CECT 8804</strain>
    </source>
</reference>
<accession>A0ABX0TPQ4</accession>
<dbReference type="Gene3D" id="3.30.70.100">
    <property type="match status" value="1"/>
</dbReference>
<dbReference type="Proteomes" id="UP000727456">
    <property type="component" value="Unassembled WGS sequence"/>
</dbReference>
<dbReference type="Pfam" id="PF07237">
    <property type="entry name" value="DUF1428"/>
    <property type="match status" value="1"/>
</dbReference>
<evidence type="ECO:0000313" key="2">
    <source>
        <dbReference type="Proteomes" id="UP000727456"/>
    </source>
</evidence>
<dbReference type="RefSeq" id="WP_167072374.1">
    <property type="nucleotide sequence ID" value="NZ_JAAOZC010000002.1"/>
</dbReference>
<evidence type="ECO:0000313" key="1">
    <source>
        <dbReference type="EMBL" id="NIJ07516.1"/>
    </source>
</evidence>
<keyword evidence="2" id="KW-1185">Reference proteome</keyword>